<dbReference type="InterPro" id="IPR049058">
    <property type="entry name" value="NAD_Glu_DH_HM2"/>
</dbReference>
<feature type="domain" description="NAD-glutamate dehydrogenase N-terminal ACT1" evidence="3">
    <location>
        <begin position="26"/>
        <end position="162"/>
    </location>
</feature>
<dbReference type="InterPro" id="IPR024727">
    <property type="entry name" value="NAD_Glu_DH_N_ACT1"/>
</dbReference>
<dbReference type="Pfam" id="PF05088">
    <property type="entry name" value="Bac_GDH_CD"/>
    <property type="match status" value="1"/>
</dbReference>
<dbReference type="InterPro" id="IPR007780">
    <property type="entry name" value="NAD_Glu_DH_bac"/>
</dbReference>
<feature type="domain" description="NAD-glutamate dehydrogenase ACT2" evidence="4">
    <location>
        <begin position="389"/>
        <end position="479"/>
    </location>
</feature>
<keyword evidence="7" id="KW-1185">Reference proteome</keyword>
<dbReference type="EMBL" id="JAGFBF010000005">
    <property type="protein sequence ID" value="MBO2990177.1"/>
    <property type="molecule type" value="Genomic_DNA"/>
</dbReference>
<dbReference type="Gene3D" id="3.40.50.720">
    <property type="entry name" value="NAD(P)-binding Rossmann-like Domain"/>
    <property type="match status" value="1"/>
</dbReference>
<dbReference type="GO" id="GO:0004069">
    <property type="term" value="F:L-aspartate:2-oxoglutarate aminotransferase activity"/>
    <property type="evidence" value="ECO:0007669"/>
    <property type="project" value="InterPro"/>
</dbReference>
<proteinExistence type="predicted"/>
<evidence type="ECO:0000313" key="7">
    <source>
        <dbReference type="Proteomes" id="UP000668403"/>
    </source>
</evidence>
<gene>
    <name evidence="6" type="ORF">J4H85_09265</name>
</gene>
<dbReference type="InterPro" id="IPR049056">
    <property type="entry name" value="NAD_Glu_DH_HM3"/>
</dbReference>
<feature type="domain" description="NAD-glutamate dehydrogenase catalytic" evidence="1">
    <location>
        <begin position="714"/>
        <end position="1208"/>
    </location>
</feature>
<dbReference type="GO" id="GO:0004352">
    <property type="term" value="F:glutamate dehydrogenase (NAD+) activity"/>
    <property type="evidence" value="ECO:0007669"/>
    <property type="project" value="InterPro"/>
</dbReference>
<dbReference type="GO" id="GO:0006538">
    <property type="term" value="P:L-glutamate catabolic process"/>
    <property type="evidence" value="ECO:0007669"/>
    <property type="project" value="InterPro"/>
</dbReference>
<organism evidence="6 7">
    <name type="scientific">Leucobacter tardus</name>
    <dbReference type="NCBI Taxonomy" id="501483"/>
    <lineage>
        <taxon>Bacteria</taxon>
        <taxon>Bacillati</taxon>
        <taxon>Actinomycetota</taxon>
        <taxon>Actinomycetes</taxon>
        <taxon>Micrococcales</taxon>
        <taxon>Microbacteriaceae</taxon>
        <taxon>Leucobacter</taxon>
    </lineage>
</organism>
<dbReference type="PIRSF" id="PIRSF036761">
    <property type="entry name" value="GDH_Mll4104"/>
    <property type="match status" value="1"/>
</dbReference>
<name>A0A939TRM3_9MICO</name>
<reference evidence="6" key="1">
    <citation type="submission" date="2021-03" db="EMBL/GenBank/DDBJ databases">
        <title>Leucobacter chromiisoli sp. nov., isolated from chromium-containing soil of chemical plant.</title>
        <authorList>
            <person name="Xu Z."/>
        </authorList>
    </citation>
    <scope>NUCLEOTIDE SEQUENCE</scope>
    <source>
        <strain evidence="6">K 70/01</strain>
    </source>
</reference>
<sequence>MSAPAQVRAQILEAAGDLDPDVRRGVEHLLGQVATETLSEREPRDVVGAIRSMVELGARREPGETLISVFTPTLREHHWTSRRTIVDICTDDSPFLVDSVTAAIARLGSTVHLLVHPLVSVRRDHRGALIETAAHGGQLESWMHLEIDRLATEEDREQLVSHLRKVLGDVRSAVEDWRPMRRACLDIVTDLRTQPPATVDPTSVEPTVQFLNWLADDHFTFLGYREYALDTVDGTEVLKPLPHTGLGILRKQSSDIVHLRPEAQRTAREPRLLTITKANSRATVHRDVYLDYIGVRTFDDAGNVTGERRILGMFTSAAYATSVLTLPIAGQKVRDVIDASGFSLTSHSGKDLLQTLEQYPRDELFQDSVAHLLEVATEVSRLHERRRARAFLRRDEFGRLLSAVVFLPRDRYNTTVRLRIQALLRETFGAERIEHTTRVGDAPLAQLHFVVRMPKGVSIPEVDEDRLQRELEHAIRTWESGLVDALHQSYGEEEAGEILSRYSSAFPEAYKEAVAPADAVGDIARLEGLVDDSDIRVHLYAPVGADSTVRRLSVAAMREYPLTRVLPMLTALGVDVIDERPYSIALPNGETRHLSDFGLTVTEAELWGDGARGAAFEDAFRAAWSGAAESDRLNALVLRAGLDWRDIVVLRAIGHYLRQIGSAFSTEYIDAALTANPETAAGLVALFRAAFDPDAAASGAARAARTAELSAALLDSLDDVASLDHDRILRSFIGVIGATLRTNFYTRDESGSPKPWVSMKLDCARVPGLPKPHPMAEIWVYAPQVEGVHLRFGKVARGGLRWSDRREDFRTEVLGLVKAQMVKNAVIVPTGSKGGFVAKQLPDLSDRAAWLAEGRSAYRTFIRGLLDVTDNRDGAEIVPPARVVRHDGDDPYLVVAADKGTASFSDMANSISAEYGFWLDDAFASGGSAGYDHKGMGITARGAWESVKRHFRELGHDTQTEDFTVVGVGDMSGDVFGNGMLLSEHIRLVAAFDHRHVFIDPTPDAAASYVERQRLFETPGSSWNDYDAALISEGGGVFPLTAKSIRVTPQMREALGLDASVAKLTPTELKRAVLLAPVDLLWNGGIGTYVKSSAESDAEIGDRGNDAIRVDGADLRVRVVGEGGNLGVSQRGRIEAAQAGIQINTDAIDNSAGVGTSDKEVNIKILLNGLVQANRMDLEARNALLRSMTDEVATQVLRDNYEQNVLLGNSRANAAVMLPLHQRLIDWLVGRDELDRELEYLPSAAEVSARIEQGVGLSRPEFAVLVAYAKLALKSDLADTDFADDPWFARTLADYFPTAIREAYGDELHSHPLRREIIVNSVVNSMVNRGGITFAFRAADETGASSEQIARAYVVSREVFDLRGFVEQVEATDTVVDTATQTGLYLGFRRLLDRSARWFVQHRPERIDVGTEITMFQDQVSTAAHCMDDLLRGDELAAFQEQVAEFEAAGMDPALARTGAGLLASLSLLDIAELARVRSWDSSTVAHVYFELSALIRFDELLTSVTRLPQEDRWDSMARAALRDDLYAVVVSLTASVLETTSDDDAASRVTAWVDAGGTQAERALDALETVHSLDAPGIAALSVALRQLRSLIR</sequence>
<dbReference type="InterPro" id="IPR036291">
    <property type="entry name" value="NAD(P)-bd_dom_sf"/>
</dbReference>
<evidence type="ECO:0000259" key="3">
    <source>
        <dbReference type="Pfam" id="PF21075"/>
    </source>
</evidence>
<evidence type="ECO:0000313" key="6">
    <source>
        <dbReference type="EMBL" id="MBO2990177.1"/>
    </source>
</evidence>
<feature type="domain" description="NAD-specific glutamate dehydrogenase C-terminal" evidence="2">
    <location>
        <begin position="1255"/>
        <end position="1590"/>
    </location>
</feature>
<evidence type="ECO:0000259" key="5">
    <source>
        <dbReference type="Pfam" id="PF21077"/>
    </source>
</evidence>
<dbReference type="InterPro" id="IPR048381">
    <property type="entry name" value="GDH_C"/>
</dbReference>
<dbReference type="PANTHER" id="PTHR43403">
    <property type="entry name" value="NAD-SPECIFIC GLUTAMATE DEHYDROGENASE"/>
    <property type="match status" value="1"/>
</dbReference>
<comment type="caution">
    <text evidence="6">The sequence shown here is derived from an EMBL/GenBank/DDBJ whole genome shotgun (WGS) entry which is preliminary data.</text>
</comment>
<dbReference type="Pfam" id="PF21078">
    <property type="entry name" value="GDH_HM3"/>
    <property type="match status" value="1"/>
</dbReference>
<dbReference type="Pfam" id="PF21079">
    <property type="entry name" value="GDH_HM2"/>
    <property type="match status" value="1"/>
</dbReference>
<dbReference type="InterPro" id="IPR049064">
    <property type="entry name" value="NAD_Glu_DH_ACT3"/>
</dbReference>
<dbReference type="PANTHER" id="PTHR43403:SF1">
    <property type="entry name" value="NAD-SPECIFIC GLUTAMATE DEHYDROGENASE"/>
    <property type="match status" value="1"/>
</dbReference>
<evidence type="ECO:0000259" key="4">
    <source>
        <dbReference type="Pfam" id="PF21076"/>
    </source>
</evidence>
<dbReference type="Pfam" id="PF21077">
    <property type="entry name" value="GDH_ACT3"/>
    <property type="match status" value="1"/>
</dbReference>
<evidence type="ECO:0000259" key="1">
    <source>
        <dbReference type="Pfam" id="PF05088"/>
    </source>
</evidence>
<dbReference type="Proteomes" id="UP000668403">
    <property type="component" value="Unassembled WGS sequence"/>
</dbReference>
<dbReference type="InterPro" id="IPR046346">
    <property type="entry name" value="Aminoacid_DH-like_N_sf"/>
</dbReference>
<dbReference type="SUPFAM" id="SSF51735">
    <property type="entry name" value="NAD(P)-binding Rossmann-fold domains"/>
    <property type="match status" value="1"/>
</dbReference>
<dbReference type="InterPro" id="IPR049059">
    <property type="entry name" value="NAD_Glu_DH_HM1"/>
</dbReference>
<dbReference type="RefSeq" id="WP_208238947.1">
    <property type="nucleotide sequence ID" value="NZ_BAAAQU010000002.1"/>
</dbReference>
<dbReference type="InterPro" id="IPR049062">
    <property type="entry name" value="NAD_Glu_DH_ACT2"/>
</dbReference>
<dbReference type="Pfam" id="PF21074">
    <property type="entry name" value="GDH_C"/>
    <property type="match status" value="1"/>
</dbReference>
<feature type="domain" description="NAD-glutamate dehydrogenase ACT3" evidence="5">
    <location>
        <begin position="534"/>
        <end position="605"/>
    </location>
</feature>
<dbReference type="SUPFAM" id="SSF53223">
    <property type="entry name" value="Aminoacid dehydrogenase-like, N-terminal domain"/>
    <property type="match status" value="1"/>
</dbReference>
<dbReference type="InterPro" id="IPR028971">
    <property type="entry name" value="NAD-GDH_cat"/>
</dbReference>
<evidence type="ECO:0000259" key="2">
    <source>
        <dbReference type="Pfam" id="PF21074"/>
    </source>
</evidence>
<accession>A0A939TRM3</accession>
<protein>
    <submittedName>
        <fullName evidence="6">NAD-glutamate dehydrogenase</fullName>
    </submittedName>
</protein>
<dbReference type="Pfam" id="PF21073">
    <property type="entry name" value="GDH_HM1"/>
    <property type="match status" value="1"/>
</dbReference>
<dbReference type="Pfam" id="PF21075">
    <property type="entry name" value="GDH_ACT1"/>
    <property type="match status" value="1"/>
</dbReference>
<dbReference type="Pfam" id="PF21076">
    <property type="entry name" value="GDH_ACT2"/>
    <property type="match status" value="1"/>
</dbReference>